<feature type="compositionally biased region" description="Basic and acidic residues" evidence="5">
    <location>
        <begin position="248"/>
        <end position="258"/>
    </location>
</feature>
<feature type="region of interest" description="Disordered" evidence="5">
    <location>
        <begin position="248"/>
        <end position="288"/>
    </location>
</feature>
<evidence type="ECO:0000256" key="1">
    <source>
        <dbReference type="ARBA" id="ARBA00004604"/>
    </source>
</evidence>
<proteinExistence type="predicted"/>
<keyword evidence="8" id="KW-1185">Reference proteome</keyword>
<evidence type="ECO:0000313" key="8">
    <source>
        <dbReference type="Proteomes" id="UP001165082"/>
    </source>
</evidence>
<organism evidence="7 8">
    <name type="scientific">Triparma retinervis</name>
    <dbReference type="NCBI Taxonomy" id="2557542"/>
    <lineage>
        <taxon>Eukaryota</taxon>
        <taxon>Sar</taxon>
        <taxon>Stramenopiles</taxon>
        <taxon>Ochrophyta</taxon>
        <taxon>Bolidophyceae</taxon>
        <taxon>Parmales</taxon>
        <taxon>Triparmaceae</taxon>
        <taxon>Triparma</taxon>
    </lineage>
</organism>
<dbReference type="SMART" id="SM00360">
    <property type="entry name" value="RRM"/>
    <property type="match status" value="1"/>
</dbReference>
<evidence type="ECO:0000256" key="5">
    <source>
        <dbReference type="SAM" id="MobiDB-lite"/>
    </source>
</evidence>
<feature type="compositionally biased region" description="Basic and acidic residues" evidence="5">
    <location>
        <begin position="75"/>
        <end position="85"/>
    </location>
</feature>
<dbReference type="SUPFAM" id="SSF54928">
    <property type="entry name" value="RNA-binding domain, RBD"/>
    <property type="match status" value="1"/>
</dbReference>
<feature type="compositionally biased region" description="Basic residues" evidence="5">
    <location>
        <begin position="259"/>
        <end position="272"/>
    </location>
</feature>
<dbReference type="Pfam" id="PF00076">
    <property type="entry name" value="RRM_1"/>
    <property type="match status" value="1"/>
</dbReference>
<comment type="caution">
    <text evidence="7">The sequence shown here is derived from an EMBL/GenBank/DDBJ whole genome shotgun (WGS) entry which is preliminary data.</text>
</comment>
<dbReference type="GO" id="GO:0005730">
    <property type="term" value="C:nucleolus"/>
    <property type="evidence" value="ECO:0007669"/>
    <property type="project" value="UniProtKB-SubCell"/>
</dbReference>
<protein>
    <recommendedName>
        <fullName evidence="6">RRM domain-containing protein</fullName>
    </recommendedName>
</protein>
<feature type="domain" description="RRM" evidence="6">
    <location>
        <begin position="99"/>
        <end position="178"/>
    </location>
</feature>
<sequence>MCPLLLMSSKFNMQQKLSQLDGAEWDSSSDDEPSMSSKRTGSDKSAHKSPHKSPHKSRNQNRDFDGKKNIISLDSKNDPNNDNKTTKKRQQRKGNIMSSVIYLGHLPAGFEEEELGGFLSQFGDVIGLHVSRSKRTGNPKGYAFVKFRDAETASIVSETMAGYFLMERRLISHVVAEKDVRPDMFSGKFRKVDWVGIHRDKVNRVRTAAEEGKREKRGRGKLAKKMDKLKAMGLVDYSVDDLVGGVAKEKGGEEEPKMKKAAAAKKGKGKKRVGGEGAAAAGKRKKKR</sequence>
<evidence type="ECO:0000256" key="4">
    <source>
        <dbReference type="PROSITE-ProRule" id="PRU00176"/>
    </source>
</evidence>
<comment type="subcellular location">
    <subcellularLocation>
        <location evidence="1">Nucleus</location>
        <location evidence="1">Nucleolus</location>
    </subcellularLocation>
</comment>
<keyword evidence="3" id="KW-0539">Nucleus</keyword>
<dbReference type="InterPro" id="IPR035979">
    <property type="entry name" value="RBD_domain_sf"/>
</dbReference>
<evidence type="ECO:0000259" key="6">
    <source>
        <dbReference type="PROSITE" id="PS50102"/>
    </source>
</evidence>
<evidence type="ECO:0000313" key="7">
    <source>
        <dbReference type="EMBL" id="GMH69777.1"/>
    </source>
</evidence>
<gene>
    <name evidence="7" type="ORF">TrRE_jg10317</name>
</gene>
<dbReference type="GO" id="GO:0003723">
    <property type="term" value="F:RNA binding"/>
    <property type="evidence" value="ECO:0007669"/>
    <property type="project" value="UniProtKB-UniRule"/>
</dbReference>
<dbReference type="PROSITE" id="PS50102">
    <property type="entry name" value="RRM"/>
    <property type="match status" value="1"/>
</dbReference>
<evidence type="ECO:0000256" key="3">
    <source>
        <dbReference type="ARBA" id="ARBA00023242"/>
    </source>
</evidence>
<dbReference type="CDD" id="cd12307">
    <property type="entry name" value="RRM_NIFK_like"/>
    <property type="match status" value="1"/>
</dbReference>
<dbReference type="InterPro" id="IPR012677">
    <property type="entry name" value="Nucleotide-bd_a/b_plait_sf"/>
</dbReference>
<accession>A0A9W7ACI5</accession>
<dbReference type="InterPro" id="IPR000504">
    <property type="entry name" value="RRM_dom"/>
</dbReference>
<dbReference type="Proteomes" id="UP001165082">
    <property type="component" value="Unassembled WGS sequence"/>
</dbReference>
<dbReference type="OrthoDB" id="21467at2759"/>
<name>A0A9W7ACI5_9STRA</name>
<evidence type="ECO:0000256" key="2">
    <source>
        <dbReference type="ARBA" id="ARBA00022884"/>
    </source>
</evidence>
<feature type="region of interest" description="Disordered" evidence="5">
    <location>
        <begin position="17"/>
        <end position="93"/>
    </location>
</feature>
<keyword evidence="2 4" id="KW-0694">RNA-binding</keyword>
<feature type="compositionally biased region" description="Basic residues" evidence="5">
    <location>
        <begin position="47"/>
        <end position="59"/>
    </location>
</feature>
<dbReference type="EMBL" id="BRXZ01002768">
    <property type="protein sequence ID" value="GMH69777.1"/>
    <property type="molecule type" value="Genomic_DNA"/>
</dbReference>
<reference evidence="7" key="1">
    <citation type="submission" date="2022-07" db="EMBL/GenBank/DDBJ databases">
        <title>Genome analysis of Parmales, a sister group of diatoms, reveals the evolutionary specialization of diatoms from phago-mixotrophs to photoautotrophs.</title>
        <authorList>
            <person name="Ban H."/>
            <person name="Sato S."/>
            <person name="Yoshikawa S."/>
            <person name="Kazumasa Y."/>
            <person name="Nakamura Y."/>
            <person name="Ichinomiya M."/>
            <person name="Saitoh K."/>
            <person name="Sato N."/>
            <person name="Blanc-Mathieu R."/>
            <person name="Endo H."/>
            <person name="Kuwata A."/>
            <person name="Ogata H."/>
        </authorList>
    </citation>
    <scope>NUCLEOTIDE SEQUENCE</scope>
</reference>
<feature type="compositionally biased region" description="Acidic residues" evidence="5">
    <location>
        <begin position="23"/>
        <end position="33"/>
    </location>
</feature>
<dbReference type="PANTHER" id="PTHR46754">
    <property type="entry name" value="MKI67 FHA DOMAIN-INTERACTING NUCLEOLAR PHOSPHOPROTEIN"/>
    <property type="match status" value="1"/>
</dbReference>
<dbReference type="AlphaFoldDB" id="A0A9W7ACI5"/>
<dbReference type="Gene3D" id="3.30.70.330">
    <property type="match status" value="1"/>
</dbReference>